<dbReference type="AlphaFoldDB" id="A0A365H1E1"/>
<sequence length="521" mass="53362">MASAAPRAGTREWIGLAVLALPTILLALDFTVLHLALPQLSADLGPSSTQQLWILDVYGFMIAGFLITMGTLGDRIGRRRLLMIGAAAFGLASVAAAYASDPAMLIATRALLGVAGATLMPSTLALITNMFLDPRQRGFAVAVWLSCFSAGGAVGPLIGGVVLEWFWWGAVFLMGVPVMVLLLVAAPFLLPEYRDPRPGRLDLFSVALSLATILPAIWAFKKAAEDGWSAAVLVALAAGAVFGWVFVRRQRTLTSPLMDLGLFRFRAFSIGLGALLLGTLTLGAFVLLFAQYLQLVLELSPARAGLWMAPYALANIAGAMVAPVLTARISKPRVIAGGLLVAAAGYGVFSLVGVETGLLPAVLGSVLITVGLSPLMVLVIDLVISSAPKEKSGSASSLSETCSELGMALGVATLGAVGTAVYRHTVTGDLPSGLPDELRTAARDSLASAAAAAEPARNGAAAGALETAKDAFATGLVSVSLLSMAVVLVLAAVVALFLGPDGEAVPPEGDSAAEAAHGSPG</sequence>
<gene>
    <name evidence="9" type="ORF">DPM19_23180</name>
</gene>
<feature type="transmembrane region" description="Helical" evidence="7">
    <location>
        <begin position="358"/>
        <end position="384"/>
    </location>
</feature>
<dbReference type="RefSeq" id="WP_111870103.1">
    <property type="nucleotide sequence ID" value="NZ_QLYX01000011.1"/>
</dbReference>
<feature type="domain" description="Major facilitator superfamily (MFS) profile" evidence="8">
    <location>
        <begin position="15"/>
        <end position="503"/>
    </location>
</feature>
<keyword evidence="5 7" id="KW-1133">Transmembrane helix</keyword>
<feature type="transmembrane region" description="Helical" evidence="7">
    <location>
        <begin position="139"/>
        <end position="159"/>
    </location>
</feature>
<feature type="transmembrane region" description="Helical" evidence="7">
    <location>
        <begin position="201"/>
        <end position="221"/>
    </location>
</feature>
<feature type="transmembrane region" description="Helical" evidence="7">
    <location>
        <begin position="165"/>
        <end position="189"/>
    </location>
</feature>
<evidence type="ECO:0000256" key="1">
    <source>
        <dbReference type="ARBA" id="ARBA00004651"/>
    </source>
</evidence>
<evidence type="ECO:0000256" key="2">
    <source>
        <dbReference type="ARBA" id="ARBA00022448"/>
    </source>
</evidence>
<feature type="transmembrane region" description="Helical" evidence="7">
    <location>
        <begin position="106"/>
        <end position="127"/>
    </location>
</feature>
<comment type="subcellular location">
    <subcellularLocation>
        <location evidence="1">Cell membrane</location>
        <topology evidence="1">Multi-pass membrane protein</topology>
    </subcellularLocation>
</comment>
<dbReference type="EMBL" id="QLYX01000011">
    <property type="protein sequence ID" value="RAY12915.1"/>
    <property type="molecule type" value="Genomic_DNA"/>
</dbReference>
<evidence type="ECO:0000259" key="8">
    <source>
        <dbReference type="PROSITE" id="PS50850"/>
    </source>
</evidence>
<feature type="transmembrane region" description="Helical" evidence="7">
    <location>
        <begin position="475"/>
        <end position="498"/>
    </location>
</feature>
<evidence type="ECO:0000256" key="4">
    <source>
        <dbReference type="ARBA" id="ARBA00022692"/>
    </source>
</evidence>
<protein>
    <submittedName>
        <fullName evidence="9">MFS transporter</fullName>
    </submittedName>
</protein>
<evidence type="ECO:0000256" key="5">
    <source>
        <dbReference type="ARBA" id="ARBA00022989"/>
    </source>
</evidence>
<evidence type="ECO:0000313" key="10">
    <source>
        <dbReference type="Proteomes" id="UP000251891"/>
    </source>
</evidence>
<keyword evidence="4 7" id="KW-0812">Transmembrane</keyword>
<dbReference type="Pfam" id="PF07690">
    <property type="entry name" value="MFS_1"/>
    <property type="match status" value="1"/>
</dbReference>
<feature type="transmembrane region" description="Helical" evidence="7">
    <location>
        <begin position="81"/>
        <end position="100"/>
    </location>
</feature>
<keyword evidence="10" id="KW-1185">Reference proteome</keyword>
<reference evidence="9 10" key="1">
    <citation type="submission" date="2018-06" db="EMBL/GenBank/DDBJ databases">
        <title>Actinomadura craniellae sp. nov. isolated from marine sponge Craniella sp.</title>
        <authorList>
            <person name="Li L."/>
            <person name="Xu Q.H."/>
            <person name="Lin H.W."/>
            <person name="Lu Y.H."/>
        </authorList>
    </citation>
    <scope>NUCLEOTIDE SEQUENCE [LARGE SCALE GENOMIC DNA]</scope>
    <source>
        <strain evidence="9 10">LHW63021</strain>
    </source>
</reference>
<dbReference type="InterPro" id="IPR036259">
    <property type="entry name" value="MFS_trans_sf"/>
</dbReference>
<dbReference type="InterPro" id="IPR011701">
    <property type="entry name" value="MFS"/>
</dbReference>
<feature type="transmembrane region" description="Helical" evidence="7">
    <location>
        <begin position="12"/>
        <end position="32"/>
    </location>
</feature>
<feature type="transmembrane region" description="Helical" evidence="7">
    <location>
        <begin position="52"/>
        <end position="69"/>
    </location>
</feature>
<dbReference type="PANTHER" id="PTHR42718">
    <property type="entry name" value="MAJOR FACILITATOR SUPERFAMILY MULTIDRUG TRANSPORTER MFSC"/>
    <property type="match status" value="1"/>
</dbReference>
<feature type="transmembrane region" description="Helical" evidence="7">
    <location>
        <begin position="305"/>
        <end position="327"/>
    </location>
</feature>
<comment type="caution">
    <text evidence="9">The sequence shown here is derived from an EMBL/GenBank/DDBJ whole genome shotgun (WGS) entry which is preliminary data.</text>
</comment>
<keyword evidence="3" id="KW-1003">Cell membrane</keyword>
<evidence type="ECO:0000256" key="3">
    <source>
        <dbReference type="ARBA" id="ARBA00022475"/>
    </source>
</evidence>
<feature type="transmembrane region" description="Helical" evidence="7">
    <location>
        <begin position="227"/>
        <end position="247"/>
    </location>
</feature>
<dbReference type="Gene3D" id="1.20.1250.20">
    <property type="entry name" value="MFS general substrate transporter like domains"/>
    <property type="match status" value="1"/>
</dbReference>
<dbReference type="OrthoDB" id="3218509at2"/>
<dbReference type="GO" id="GO:0022857">
    <property type="term" value="F:transmembrane transporter activity"/>
    <property type="evidence" value="ECO:0007669"/>
    <property type="project" value="InterPro"/>
</dbReference>
<dbReference type="Gene3D" id="1.20.1720.10">
    <property type="entry name" value="Multidrug resistance protein D"/>
    <property type="match status" value="1"/>
</dbReference>
<feature type="transmembrane region" description="Helical" evidence="7">
    <location>
        <begin position="334"/>
        <end position="352"/>
    </location>
</feature>
<accession>A0A365H1E1</accession>
<name>A0A365H1E1_9ACTN</name>
<dbReference type="InterPro" id="IPR020846">
    <property type="entry name" value="MFS_dom"/>
</dbReference>
<dbReference type="GO" id="GO:0005886">
    <property type="term" value="C:plasma membrane"/>
    <property type="evidence" value="ECO:0007669"/>
    <property type="project" value="UniProtKB-SubCell"/>
</dbReference>
<organism evidence="9 10">
    <name type="scientific">Actinomadura craniellae</name>
    <dbReference type="NCBI Taxonomy" id="2231787"/>
    <lineage>
        <taxon>Bacteria</taxon>
        <taxon>Bacillati</taxon>
        <taxon>Actinomycetota</taxon>
        <taxon>Actinomycetes</taxon>
        <taxon>Streptosporangiales</taxon>
        <taxon>Thermomonosporaceae</taxon>
        <taxon>Actinomadura</taxon>
    </lineage>
</organism>
<dbReference type="PROSITE" id="PS50850">
    <property type="entry name" value="MFS"/>
    <property type="match status" value="1"/>
</dbReference>
<evidence type="ECO:0000256" key="7">
    <source>
        <dbReference type="SAM" id="Phobius"/>
    </source>
</evidence>
<proteinExistence type="predicted"/>
<dbReference type="CDD" id="cd17321">
    <property type="entry name" value="MFS_MMR_MDR_like"/>
    <property type="match status" value="1"/>
</dbReference>
<keyword evidence="6 7" id="KW-0472">Membrane</keyword>
<keyword evidence="2" id="KW-0813">Transport</keyword>
<dbReference type="PANTHER" id="PTHR42718:SF47">
    <property type="entry name" value="METHYL VIOLOGEN RESISTANCE PROTEIN SMVA"/>
    <property type="match status" value="1"/>
</dbReference>
<evidence type="ECO:0000256" key="6">
    <source>
        <dbReference type="ARBA" id="ARBA00023136"/>
    </source>
</evidence>
<feature type="transmembrane region" description="Helical" evidence="7">
    <location>
        <begin position="268"/>
        <end position="293"/>
    </location>
</feature>
<dbReference type="SUPFAM" id="SSF103473">
    <property type="entry name" value="MFS general substrate transporter"/>
    <property type="match status" value="1"/>
</dbReference>
<evidence type="ECO:0000313" key="9">
    <source>
        <dbReference type="EMBL" id="RAY12915.1"/>
    </source>
</evidence>
<dbReference type="Proteomes" id="UP000251891">
    <property type="component" value="Unassembled WGS sequence"/>
</dbReference>